<protein>
    <submittedName>
        <fullName evidence="3">Glycoside hydrolase family 15 protein</fullName>
    </submittedName>
</protein>
<dbReference type="InterPro" id="IPR008928">
    <property type="entry name" value="6-hairpin_glycosidase_sf"/>
</dbReference>
<keyword evidence="4" id="KW-1185">Reference proteome</keyword>
<dbReference type="Gene3D" id="1.50.10.10">
    <property type="match status" value="1"/>
</dbReference>
<gene>
    <name evidence="3" type="ORF">AAE021_12760</name>
</gene>
<dbReference type="SUPFAM" id="SSF48208">
    <property type="entry name" value="Six-hairpin glycosidases"/>
    <property type="match status" value="1"/>
</dbReference>
<sequence>MSEDSPTQNFSDERIDGYAALRSYAAIGDGRTVALVARDGSVDWYPTPDLDSVPSFAALLDNGNGGRIVLCPVEDFSVERAYVDGTNVLATTFTTTSGRVRVTDSLNTGVAGRLPWGELARRTEGLEGTVAMQWAVEPGNCFGTASPWMENSAHGPVLHAQHATIGVRGFHHGTEEVSDRSISGTFTTSPGSRHLVAVVSTHDEPLALPDPETVDAGVDRTITNWQNWMKEFSYDGPWSDAVQRSALALKLLIHSPSGAVAAAATTSLPESLDGGKNWDYRYAWVRDTAYTLNALIRFGLREEVHAAVAGMLKSIRSQGAELQVFTALNGEKAQDAEELDLPGWRGIGPVVRGNNAARQLQMGVFGDLFNIVQLYVDAGHVLDTGTGRLLADLADLACDTWQKRDAGMWELSEERHYTTSKLGCWHALSCASHLADLGQIPGPADRWRAEKERIAHWVRENCWSQERGSYVWYPGSDKLDASILLHAISGFDRSERMSSTLDALRGELGRGPLLYRYSGAEKEEGTFVACAFWLVSALVHVGRRDEAVELMDQLVPLANDVGLYTEMIAEEDHAFLGNFPQGLSHLALITAALTVHDAQEE</sequence>
<feature type="domain" description="Trehalase-like N-terminal" evidence="2">
    <location>
        <begin position="25"/>
        <end position="112"/>
    </location>
</feature>
<proteinExistence type="predicted"/>
<dbReference type="Pfam" id="PF00723">
    <property type="entry name" value="Glyco_hydro_15"/>
    <property type="match status" value="1"/>
</dbReference>
<reference evidence="3 4" key="1">
    <citation type="submission" date="2024-04" db="EMBL/GenBank/DDBJ databases">
        <title>Arthrobacter sp. from Plains bison fecal sample.</title>
        <authorList>
            <person name="Ruzzini A."/>
        </authorList>
    </citation>
    <scope>NUCLEOTIDE SEQUENCE [LARGE SCALE GENOMIC DNA]</scope>
    <source>
        <strain evidence="3 4">EINP1</strain>
    </source>
</reference>
<organism evidence="3 4">
    <name type="scientific">Arthrobacter citreus</name>
    <dbReference type="NCBI Taxonomy" id="1670"/>
    <lineage>
        <taxon>Bacteria</taxon>
        <taxon>Bacillati</taxon>
        <taxon>Actinomycetota</taxon>
        <taxon>Actinomycetes</taxon>
        <taxon>Micrococcales</taxon>
        <taxon>Micrococcaceae</taxon>
        <taxon>Arthrobacter</taxon>
    </lineage>
</organism>
<dbReference type="RefSeq" id="WP_342022714.1">
    <property type="nucleotide sequence ID" value="NZ_CP151657.1"/>
</dbReference>
<dbReference type="InterPro" id="IPR045582">
    <property type="entry name" value="Trehalase-like_N"/>
</dbReference>
<feature type="domain" description="GH15-like" evidence="1">
    <location>
        <begin position="239"/>
        <end position="592"/>
    </location>
</feature>
<keyword evidence="3" id="KW-0378">Hydrolase</keyword>
<dbReference type="PANTHER" id="PTHR31616:SF0">
    <property type="entry name" value="GLUCAN 1,4-ALPHA-GLUCOSIDASE"/>
    <property type="match status" value="1"/>
</dbReference>
<dbReference type="Pfam" id="PF19291">
    <property type="entry name" value="TREH_N"/>
    <property type="match status" value="1"/>
</dbReference>
<evidence type="ECO:0000259" key="1">
    <source>
        <dbReference type="Pfam" id="PF00723"/>
    </source>
</evidence>
<accession>A0ABZ2ZSA4</accession>
<dbReference type="InterPro" id="IPR011613">
    <property type="entry name" value="GH15-like"/>
</dbReference>
<name>A0ABZ2ZSA4_9MICC</name>
<dbReference type="GO" id="GO:0016787">
    <property type="term" value="F:hydrolase activity"/>
    <property type="evidence" value="ECO:0007669"/>
    <property type="project" value="UniProtKB-KW"/>
</dbReference>
<dbReference type="Proteomes" id="UP001448858">
    <property type="component" value="Chromosome"/>
</dbReference>
<evidence type="ECO:0000259" key="2">
    <source>
        <dbReference type="Pfam" id="PF19291"/>
    </source>
</evidence>
<dbReference type="InterPro" id="IPR012341">
    <property type="entry name" value="6hp_glycosidase-like_sf"/>
</dbReference>
<evidence type="ECO:0000313" key="3">
    <source>
        <dbReference type="EMBL" id="WZP15049.1"/>
    </source>
</evidence>
<dbReference type="EMBL" id="CP151657">
    <property type="protein sequence ID" value="WZP15049.1"/>
    <property type="molecule type" value="Genomic_DNA"/>
</dbReference>
<dbReference type="PANTHER" id="PTHR31616">
    <property type="entry name" value="TREHALASE"/>
    <property type="match status" value="1"/>
</dbReference>
<evidence type="ECO:0000313" key="4">
    <source>
        <dbReference type="Proteomes" id="UP001448858"/>
    </source>
</evidence>